<keyword evidence="3" id="KW-1185">Reference proteome</keyword>
<evidence type="ECO:0008006" key="4">
    <source>
        <dbReference type="Google" id="ProtNLM"/>
    </source>
</evidence>
<evidence type="ECO:0000256" key="1">
    <source>
        <dbReference type="SAM" id="MobiDB-lite"/>
    </source>
</evidence>
<protein>
    <recommendedName>
        <fullName evidence="4">HNH endonuclease</fullName>
    </recommendedName>
</protein>
<accession>A0ABZ0ETX4</accession>
<evidence type="ECO:0000313" key="3">
    <source>
        <dbReference type="Proteomes" id="UP001302652"/>
    </source>
</evidence>
<reference evidence="2 3" key="1">
    <citation type="submission" date="2023-10" db="EMBL/GenBank/DDBJ databases">
        <title>Surface-active antibiotics is a multifunctional adaptation for post-fire microbes.</title>
        <authorList>
            <person name="Liu M.D."/>
            <person name="Du Y."/>
            <person name="Koupaei S.K."/>
            <person name="Kim N.R."/>
            <person name="Zhang W."/>
            <person name="Traxler M.F."/>
        </authorList>
    </citation>
    <scope>NUCLEOTIDE SEQUENCE [LARGE SCALE GENOMIC DNA]</scope>
    <source>
        <strain evidence="2 3">F3</strain>
    </source>
</reference>
<feature type="compositionally biased region" description="Gly residues" evidence="1">
    <location>
        <begin position="96"/>
        <end position="122"/>
    </location>
</feature>
<gene>
    <name evidence="2" type="ORF">RW095_31120</name>
</gene>
<name>A0ABZ0ETX4_9BURK</name>
<dbReference type="Proteomes" id="UP001302652">
    <property type="component" value="Chromosome 1"/>
</dbReference>
<evidence type="ECO:0000313" key="2">
    <source>
        <dbReference type="EMBL" id="WOD20622.1"/>
    </source>
</evidence>
<feature type="region of interest" description="Disordered" evidence="1">
    <location>
        <begin position="96"/>
        <end position="131"/>
    </location>
</feature>
<sequence>MNNDASRKKGQIAHLDQDAANNSEGNLIFLCFDHHDEYDSTTRQAKGLTQLELVEYRSQLIAELERRWASGDLDASPSQSPISIVLNVSASGGAGGAGGMFGGGGGGGGAPLGGGGAGGQGFGTTETPSDQ</sequence>
<organism evidence="2 3">
    <name type="scientific">Paraburkholderia kirstenboschensis</name>
    <dbReference type="NCBI Taxonomy" id="1245436"/>
    <lineage>
        <taxon>Bacteria</taxon>
        <taxon>Pseudomonadati</taxon>
        <taxon>Pseudomonadota</taxon>
        <taxon>Betaproteobacteria</taxon>
        <taxon>Burkholderiales</taxon>
        <taxon>Burkholderiaceae</taxon>
        <taxon>Paraburkholderia</taxon>
    </lineage>
</organism>
<dbReference type="RefSeq" id="WP_317022522.1">
    <property type="nucleotide sequence ID" value="NZ_CP136513.1"/>
</dbReference>
<dbReference type="EMBL" id="CP136513">
    <property type="protein sequence ID" value="WOD20622.1"/>
    <property type="molecule type" value="Genomic_DNA"/>
</dbReference>
<proteinExistence type="predicted"/>